<sequence>MNSIKWKFISFPLAFGLLTVLLILAYDSYRRGYVGEIPRGISEFNILDTPPACAAWKQNMPKLRDPIAHEIYIKARKLWRSKAEWALTREEATQILNGVRDAAERGDWGARALLARFYLQGLGVLESNQVLAPIPEKAIEIVRTGAELQQPWALYDLGVAYQHGYGGVPQDGRIAWAYYAKAAERGSPEAQLALAEAYGASRQIEKQETMRMCAFTQRFGPAASLLGGNRRAVVGDFNAAILFFQNGVEFGDRDSALTLGRLFSEEFWPHMGIKTKPELEVLGIQVDRERSDRYHEIAQALEINPI</sequence>
<dbReference type="AlphaFoldDB" id="A0A411WY07"/>
<protein>
    <submittedName>
        <fullName evidence="2">Sel1 repeat family protein</fullName>
    </submittedName>
</protein>
<evidence type="ECO:0000313" key="4">
    <source>
        <dbReference type="Proteomes" id="UP000628442"/>
    </source>
</evidence>
<dbReference type="InterPro" id="IPR011990">
    <property type="entry name" value="TPR-like_helical_dom_sf"/>
</dbReference>
<evidence type="ECO:0000313" key="2">
    <source>
        <dbReference type="EMBL" id="QBI01583.1"/>
    </source>
</evidence>
<dbReference type="InterPro" id="IPR006597">
    <property type="entry name" value="Sel1-like"/>
</dbReference>
<dbReference type="PANTHER" id="PTHR11102">
    <property type="entry name" value="SEL-1-LIKE PROTEIN"/>
    <property type="match status" value="1"/>
</dbReference>
<dbReference type="Proteomes" id="UP000628442">
    <property type="component" value="Unassembled WGS sequence"/>
</dbReference>
<dbReference type="EMBL" id="CP036401">
    <property type="protein sequence ID" value="QBI01583.1"/>
    <property type="molecule type" value="Genomic_DNA"/>
</dbReference>
<evidence type="ECO:0000313" key="1">
    <source>
        <dbReference type="EMBL" id="GGY34553.1"/>
    </source>
</evidence>
<proteinExistence type="predicted"/>
<reference evidence="1" key="1">
    <citation type="journal article" date="2014" name="Int. J. Syst. Evol. Microbiol.">
        <title>Complete genome sequence of Corynebacterium casei LMG S-19264T (=DSM 44701T), isolated from a smear-ripened cheese.</title>
        <authorList>
            <consortium name="US DOE Joint Genome Institute (JGI-PGF)"/>
            <person name="Walter F."/>
            <person name="Albersmeier A."/>
            <person name="Kalinowski J."/>
            <person name="Ruckert C."/>
        </authorList>
    </citation>
    <scope>NUCLEOTIDE SEQUENCE</scope>
    <source>
        <strain evidence="1">KCTC 12343</strain>
    </source>
</reference>
<organism evidence="1 4">
    <name type="scientific">Pseudoduganella albidiflava</name>
    <dbReference type="NCBI Taxonomy" id="321983"/>
    <lineage>
        <taxon>Bacteria</taxon>
        <taxon>Pseudomonadati</taxon>
        <taxon>Pseudomonadota</taxon>
        <taxon>Betaproteobacteria</taxon>
        <taxon>Burkholderiales</taxon>
        <taxon>Oxalobacteraceae</taxon>
        <taxon>Telluria group</taxon>
        <taxon>Pseudoduganella</taxon>
    </lineage>
</organism>
<dbReference type="Pfam" id="PF08238">
    <property type="entry name" value="Sel1"/>
    <property type="match status" value="2"/>
</dbReference>
<dbReference type="Proteomes" id="UP000292307">
    <property type="component" value="Chromosome"/>
</dbReference>
<name>A0A411WY07_9BURK</name>
<dbReference type="Gene3D" id="1.25.40.10">
    <property type="entry name" value="Tetratricopeptide repeat domain"/>
    <property type="match status" value="1"/>
</dbReference>
<keyword evidence="3" id="KW-1185">Reference proteome</keyword>
<dbReference type="SMART" id="SM00671">
    <property type="entry name" value="SEL1"/>
    <property type="match status" value="1"/>
</dbReference>
<gene>
    <name evidence="2" type="ORF">EYF70_12520</name>
    <name evidence="1" type="ORF">GCM10007387_15620</name>
</gene>
<dbReference type="EMBL" id="BMWV01000003">
    <property type="protein sequence ID" value="GGY34553.1"/>
    <property type="molecule type" value="Genomic_DNA"/>
</dbReference>
<reference evidence="1" key="3">
    <citation type="submission" date="2022-12" db="EMBL/GenBank/DDBJ databases">
        <authorList>
            <person name="Sun Q."/>
            <person name="Kim S."/>
        </authorList>
    </citation>
    <scope>NUCLEOTIDE SEQUENCE</scope>
    <source>
        <strain evidence="1">KCTC 12343</strain>
    </source>
</reference>
<evidence type="ECO:0000313" key="3">
    <source>
        <dbReference type="Proteomes" id="UP000292307"/>
    </source>
</evidence>
<dbReference type="InterPro" id="IPR050767">
    <property type="entry name" value="Sel1_AlgK"/>
</dbReference>
<reference evidence="2 3" key="2">
    <citation type="submission" date="2019-02" db="EMBL/GenBank/DDBJ databases">
        <title>Draft Genome Sequences of Six Type Strains of the Genus Massilia.</title>
        <authorList>
            <person name="Miess H."/>
            <person name="Frediansyhah A."/>
            <person name="Gross H."/>
        </authorList>
    </citation>
    <scope>NUCLEOTIDE SEQUENCE [LARGE SCALE GENOMIC DNA]</scope>
    <source>
        <strain evidence="2 3">DSM 17472</strain>
    </source>
</reference>
<dbReference type="OrthoDB" id="8578120at2"/>
<dbReference type="SUPFAM" id="SSF81901">
    <property type="entry name" value="HCP-like"/>
    <property type="match status" value="1"/>
</dbReference>
<accession>A0A411WY07</accession>
<dbReference type="PANTHER" id="PTHR11102:SF160">
    <property type="entry name" value="ERAD-ASSOCIATED E3 UBIQUITIN-PROTEIN LIGASE COMPONENT HRD3"/>
    <property type="match status" value="1"/>
</dbReference>